<feature type="region of interest" description="Disordered" evidence="1">
    <location>
        <begin position="270"/>
        <end position="294"/>
    </location>
</feature>
<name>X6LCR4_RETFI</name>
<proteinExistence type="predicted"/>
<dbReference type="EMBL" id="ASPP01046430">
    <property type="protein sequence ID" value="ETN98539.1"/>
    <property type="molecule type" value="Genomic_DNA"/>
</dbReference>
<evidence type="ECO:0000256" key="2">
    <source>
        <dbReference type="SAM" id="Phobius"/>
    </source>
</evidence>
<keyword evidence="4" id="KW-1185">Reference proteome</keyword>
<sequence length="294" mass="33781">MVDQMLQMGFEVDEALQAIEHCKELLTPERLQENYNKKTIFFFRDCCKLVLLSLFGSVYVPLQKPKSVVDRLGNDKVAETAEKRQDQLPFGYIPPQPGEEDYFVIFSERTLGFEITPCKDGNNCRVERRVSNYAMEKVSKDWIIAQVNDKWLYGQTFETVCNSIKAAAESPPLTIRFRRESKGKKYEKTILVPFYLFIIVCSFFAIVVVVVVVVVEKKKKVRTLNAETWTETEGESGKSEEHSSCLFHKHHTQSPYSSLTDGEKSVAYGYDDNTHSNGETSQHITVFTKKKKKK</sequence>
<keyword evidence="2" id="KW-0812">Transmembrane</keyword>
<keyword evidence="2" id="KW-1133">Transmembrane helix</keyword>
<evidence type="ECO:0000313" key="4">
    <source>
        <dbReference type="Proteomes" id="UP000023152"/>
    </source>
</evidence>
<evidence type="ECO:0000256" key="1">
    <source>
        <dbReference type="SAM" id="MobiDB-lite"/>
    </source>
</evidence>
<accession>X6LCR4</accession>
<gene>
    <name evidence="3" type="ORF">RFI_38950</name>
</gene>
<feature type="compositionally biased region" description="Polar residues" evidence="1">
    <location>
        <begin position="275"/>
        <end position="285"/>
    </location>
</feature>
<reference evidence="3 4" key="1">
    <citation type="journal article" date="2013" name="Curr. Biol.">
        <title>The Genome of the Foraminiferan Reticulomyxa filosa.</title>
        <authorList>
            <person name="Glockner G."/>
            <person name="Hulsmann N."/>
            <person name="Schleicher M."/>
            <person name="Noegel A.A."/>
            <person name="Eichinger L."/>
            <person name="Gallinger C."/>
            <person name="Pawlowski J."/>
            <person name="Sierra R."/>
            <person name="Euteneuer U."/>
            <person name="Pillet L."/>
            <person name="Moustafa A."/>
            <person name="Platzer M."/>
            <person name="Groth M."/>
            <person name="Szafranski K."/>
            <person name="Schliwa M."/>
        </authorList>
    </citation>
    <scope>NUCLEOTIDE SEQUENCE [LARGE SCALE GENOMIC DNA]</scope>
</reference>
<keyword evidence="2" id="KW-0472">Membrane</keyword>
<dbReference type="Proteomes" id="UP000023152">
    <property type="component" value="Unassembled WGS sequence"/>
</dbReference>
<feature type="transmembrane region" description="Helical" evidence="2">
    <location>
        <begin position="194"/>
        <end position="215"/>
    </location>
</feature>
<protein>
    <submittedName>
        <fullName evidence="3">Uncharacterized protein</fullName>
    </submittedName>
</protein>
<evidence type="ECO:0000313" key="3">
    <source>
        <dbReference type="EMBL" id="ETN98539.1"/>
    </source>
</evidence>
<comment type="caution">
    <text evidence="3">The sequence shown here is derived from an EMBL/GenBank/DDBJ whole genome shotgun (WGS) entry which is preliminary data.</text>
</comment>
<organism evidence="3 4">
    <name type="scientific">Reticulomyxa filosa</name>
    <dbReference type="NCBI Taxonomy" id="46433"/>
    <lineage>
        <taxon>Eukaryota</taxon>
        <taxon>Sar</taxon>
        <taxon>Rhizaria</taxon>
        <taxon>Retaria</taxon>
        <taxon>Foraminifera</taxon>
        <taxon>Monothalamids</taxon>
        <taxon>Reticulomyxidae</taxon>
        <taxon>Reticulomyxa</taxon>
    </lineage>
</organism>
<dbReference type="AlphaFoldDB" id="X6LCR4"/>